<evidence type="ECO:0000313" key="3">
    <source>
        <dbReference type="Proteomes" id="UP000070587"/>
    </source>
</evidence>
<reference evidence="2 3" key="2">
    <citation type="journal article" date="2016" name="Int. J. Syst. Evol. Microbiol.">
        <title>Pyrococcus kukulkanii sp. nov., a hyperthermophilic, piezophilic archaeon isolated from a deep-sea hydrothermal vent.</title>
        <authorList>
            <person name="Callac N."/>
            <person name="Oger P."/>
            <person name="Lesongeur F."/>
            <person name="Rattray J.E."/>
            <person name="Vannier P."/>
            <person name="Michoud G."/>
            <person name="Beauverger M."/>
            <person name="Gayet N."/>
            <person name="Rouxel O."/>
            <person name="Jebbar M."/>
            <person name="Godfroy A."/>
        </authorList>
    </citation>
    <scope>NUCLEOTIDE SEQUENCE [LARGE SCALE GENOMIC DNA]</scope>
    <source>
        <strain evidence="2 3">NCB100</strain>
    </source>
</reference>
<gene>
    <name evidence="2" type="ORF">TQ32_07250</name>
</gene>
<dbReference type="GeneID" id="28491620"/>
<reference evidence="3" key="1">
    <citation type="submission" date="2015-02" db="EMBL/GenBank/DDBJ databases">
        <title>Pyrococcus kukulkanii sp. nov., a novel hyperthermophilic archaeon isolated from a deep-sea hydrothermal vent at the Guaymas Basin.</title>
        <authorList>
            <person name="Oger P.M."/>
            <person name="Callac N."/>
            <person name="Jebbar M."/>
            <person name="Godfroy A."/>
        </authorList>
    </citation>
    <scope>NUCLEOTIDE SEQUENCE [LARGE SCALE GENOMIC DNA]</scope>
    <source>
        <strain evidence="3">NCB100</strain>
    </source>
</reference>
<sequence>MKKAVLVLLFFLSLLITDSVIATEDCRITGSVSIIPLRQVDSDTYETVAYITPKGAGNTRYVGDVRILSCQDLGKSVNVSVELFIRDFSGFNLTQKKFIVNFIVDKETNTFKLNNTRVLFPFYIFGDKKELKPFHIFEFLKVEKMERADVCLTNNTKIAIPKPIDIMSTREFTYVFCYGTLLPSSNTTCDSPVRIKYANLLTKPPYVVGSELLYPKDPLGIYEGPVLLGFEIQPSDKILEFLKSDNSGNESVLLGLIVLLGVGLFIIAKSR</sequence>
<name>A0A127BCA7_9EURY</name>
<dbReference type="EMBL" id="CP010835">
    <property type="protein sequence ID" value="AMM54296.1"/>
    <property type="molecule type" value="Genomic_DNA"/>
</dbReference>
<organism evidence="2 3">
    <name type="scientific">Pyrococcus kukulkanii</name>
    <dbReference type="NCBI Taxonomy" id="1609559"/>
    <lineage>
        <taxon>Archaea</taxon>
        <taxon>Methanobacteriati</taxon>
        <taxon>Methanobacteriota</taxon>
        <taxon>Thermococci</taxon>
        <taxon>Thermococcales</taxon>
        <taxon>Thermococcaceae</taxon>
        <taxon>Pyrococcus</taxon>
    </lineage>
</organism>
<dbReference type="Proteomes" id="UP000070587">
    <property type="component" value="Chromosome"/>
</dbReference>
<dbReference type="OrthoDB" id="86316at2157"/>
<feature type="transmembrane region" description="Helical" evidence="1">
    <location>
        <begin position="251"/>
        <end position="268"/>
    </location>
</feature>
<proteinExistence type="predicted"/>
<keyword evidence="1" id="KW-1133">Transmembrane helix</keyword>
<evidence type="ECO:0000313" key="2">
    <source>
        <dbReference type="EMBL" id="AMM54296.1"/>
    </source>
</evidence>
<dbReference type="RefSeq" id="WP_068322910.1">
    <property type="nucleotide sequence ID" value="NZ_CP010835.1"/>
</dbReference>
<dbReference type="STRING" id="1609559.TQ32_07250"/>
<accession>A0A127BCA7</accession>
<keyword evidence="1" id="KW-0472">Membrane</keyword>
<protein>
    <submittedName>
        <fullName evidence="2">Uncharacterized protein</fullName>
    </submittedName>
</protein>
<keyword evidence="1" id="KW-0812">Transmembrane</keyword>
<dbReference type="KEGG" id="pyc:TQ32_07250"/>
<dbReference type="AlphaFoldDB" id="A0A127BCA7"/>
<evidence type="ECO:0000256" key="1">
    <source>
        <dbReference type="SAM" id="Phobius"/>
    </source>
</evidence>
<dbReference type="PATRIC" id="fig|1609559.3.peg.1522"/>